<dbReference type="InterPro" id="IPR027304">
    <property type="entry name" value="Trigger_fact/SurA_dom_sf"/>
</dbReference>
<evidence type="ECO:0000256" key="9">
    <source>
        <dbReference type="ARBA" id="ARBA00040743"/>
    </source>
</evidence>
<feature type="transmembrane region" description="Helical" evidence="12">
    <location>
        <begin position="12"/>
        <end position="33"/>
    </location>
</feature>
<dbReference type="PANTHER" id="PTHR47529:SF1">
    <property type="entry name" value="PERIPLASMIC CHAPERONE PPID"/>
    <property type="match status" value="1"/>
</dbReference>
<dbReference type="InterPro" id="IPR046357">
    <property type="entry name" value="PPIase_dom_sf"/>
</dbReference>
<dbReference type="InterPro" id="IPR000297">
    <property type="entry name" value="PPIase_PpiC"/>
</dbReference>
<accession>D4H1I0</accession>
<dbReference type="PANTHER" id="PTHR47529">
    <property type="entry name" value="PEPTIDYL-PROLYL CIS-TRANS ISOMERASE D"/>
    <property type="match status" value="1"/>
</dbReference>
<evidence type="ECO:0000256" key="10">
    <source>
        <dbReference type="ARBA" id="ARBA00042775"/>
    </source>
</evidence>
<feature type="domain" description="PpiC" evidence="13">
    <location>
        <begin position="265"/>
        <end position="366"/>
    </location>
</feature>
<comment type="subcellular location">
    <subcellularLocation>
        <location evidence="1">Cell inner membrane</location>
        <topology evidence="1">Single-pass type II membrane protein</topology>
        <orientation evidence="1">Periplasmic side</orientation>
    </subcellularLocation>
</comment>
<dbReference type="InParanoid" id="D4H1I0"/>
<keyword evidence="6 12" id="KW-0472">Membrane</keyword>
<dbReference type="OrthoDB" id="9812372at2"/>
<dbReference type="SUPFAM" id="SSF109998">
    <property type="entry name" value="Triger factor/SurA peptide-binding domain-like"/>
    <property type="match status" value="1"/>
</dbReference>
<dbReference type="PaxDb" id="522772-Dacet_1977"/>
<keyword evidence="5 12" id="KW-1133">Transmembrane helix</keyword>
<evidence type="ECO:0000313" key="14">
    <source>
        <dbReference type="EMBL" id="ADD68740.1"/>
    </source>
</evidence>
<dbReference type="eggNOG" id="COG0760">
    <property type="taxonomic scope" value="Bacteria"/>
</dbReference>
<gene>
    <name evidence="14" type="ordered locus">Dacet_1977</name>
</gene>
<evidence type="ECO:0000256" key="4">
    <source>
        <dbReference type="ARBA" id="ARBA00022692"/>
    </source>
</evidence>
<keyword evidence="11 14" id="KW-0413">Isomerase</keyword>
<reference evidence="14 15" key="1">
    <citation type="journal article" date="2010" name="Stand. Genomic Sci.">
        <title>Complete genome sequence of Denitrovibrio acetiphilus type strain (N2460).</title>
        <authorList>
            <person name="Kiss H."/>
            <person name="Lang E."/>
            <person name="Lapidus A."/>
            <person name="Copeland A."/>
            <person name="Nolan M."/>
            <person name="Glavina Del Rio T."/>
            <person name="Chen F."/>
            <person name="Lucas S."/>
            <person name="Tice H."/>
            <person name="Cheng J.F."/>
            <person name="Han C."/>
            <person name="Goodwin L."/>
            <person name="Pitluck S."/>
            <person name="Liolios K."/>
            <person name="Pati A."/>
            <person name="Ivanova N."/>
            <person name="Mavromatis K."/>
            <person name="Chen A."/>
            <person name="Palaniappan K."/>
            <person name="Land M."/>
            <person name="Hauser L."/>
            <person name="Chang Y.J."/>
            <person name="Jeffries C.D."/>
            <person name="Detter J.C."/>
            <person name="Brettin T."/>
            <person name="Spring S."/>
            <person name="Rohde M."/>
            <person name="Goker M."/>
            <person name="Woyke T."/>
            <person name="Bristow J."/>
            <person name="Eisen J.A."/>
            <person name="Markowitz V."/>
            <person name="Hugenholtz P."/>
            <person name="Kyrpides N.C."/>
            <person name="Klenk H.P."/>
        </authorList>
    </citation>
    <scope>NUCLEOTIDE SEQUENCE [LARGE SCALE GENOMIC DNA]</scope>
    <source>
        <strain evidence="15">DSM 12809 / NBRC 114555 / N2460</strain>
    </source>
</reference>
<dbReference type="AlphaFoldDB" id="D4H1I0"/>
<evidence type="ECO:0000256" key="5">
    <source>
        <dbReference type="ARBA" id="ARBA00022989"/>
    </source>
</evidence>
<dbReference type="SUPFAM" id="SSF54534">
    <property type="entry name" value="FKBP-like"/>
    <property type="match status" value="1"/>
</dbReference>
<dbReference type="Proteomes" id="UP000002012">
    <property type="component" value="Chromosome"/>
</dbReference>
<evidence type="ECO:0000313" key="15">
    <source>
        <dbReference type="Proteomes" id="UP000002012"/>
    </source>
</evidence>
<keyword evidence="3" id="KW-0997">Cell inner membrane</keyword>
<dbReference type="Gene3D" id="1.10.4030.10">
    <property type="entry name" value="Porin chaperone SurA, peptide-binding domain"/>
    <property type="match status" value="1"/>
</dbReference>
<keyword evidence="11" id="KW-0697">Rotamase</keyword>
<dbReference type="Pfam" id="PF13624">
    <property type="entry name" value="SurA_N_3"/>
    <property type="match status" value="1"/>
</dbReference>
<dbReference type="EMBL" id="CP001968">
    <property type="protein sequence ID" value="ADD68740.1"/>
    <property type="molecule type" value="Genomic_DNA"/>
</dbReference>
<keyword evidence="4 12" id="KW-0812">Transmembrane</keyword>
<evidence type="ECO:0000256" key="3">
    <source>
        <dbReference type="ARBA" id="ARBA00022519"/>
    </source>
</evidence>
<dbReference type="Pfam" id="PF13616">
    <property type="entry name" value="Rotamase_3"/>
    <property type="match status" value="1"/>
</dbReference>
<keyword evidence="7" id="KW-0143">Chaperone</keyword>
<dbReference type="HOGENOM" id="CLU_023843_1_0_0"/>
<sequence precursor="true">MISSLRNKKKLITFSLWFVIAAFVGTIFFVWGVGDKVQSQLYAAKVDGVTITDQEFRDKVENTRNQFRQLFGNNIDEILKGDTLEKTVMETLITETLLRNEANRLNIPASDAEVAANIQSVQAFQTDGQFDQQLYVQLLSRNRLTPQIFESSIRRDITLKKIEDLIRQSVAVSDQEVEQEFIYQNTVATIRYLELGADNFIGNVEITDNALTAFFDEHKEQYRVPEKADFKYVTFDPETYKGEFITSDKEIENYFIQNKASFNEPERVRAAHILFRVENWDDEKAATEIYQKAKKVRKEIVDGADFAKMAEKYSEDSTAQNGGELGFFTRGQMVPEFENAAFTTNPGEVSDVVKTQFGFHIINVEEYIPSTDPTLDEVKDEIAALIKDQKSASSFRTHVYDTYKAILDKSNITAYNEQAETPLPVREIKGLTAAGNVEPLNGMPAVAKRLLALTKSEISQVLEVGEPKMIFEMTEKYDSYIPELEDIKEQVTADFVKVKSLELAKAKAVEASELDTMDDAANTLKESYTTTPKFKRTDPINGLGMNARLMGDIFKAEPGDFIKDVYTVGSNVYIVQVKDIIKPDIATMDDQTKEQIKSSLFGVKSNQAVQSYVENLKANAKIEINPRYSQFYN</sequence>
<name>D4H1I0_DENA2</name>
<organism evidence="14 15">
    <name type="scientific">Denitrovibrio acetiphilus (strain DSM 12809 / NBRC 114555 / N2460)</name>
    <dbReference type="NCBI Taxonomy" id="522772"/>
    <lineage>
        <taxon>Bacteria</taxon>
        <taxon>Pseudomonadati</taxon>
        <taxon>Deferribacterota</taxon>
        <taxon>Deferribacteres</taxon>
        <taxon>Deferribacterales</taxon>
        <taxon>Geovibrionaceae</taxon>
        <taxon>Denitrovibrio</taxon>
    </lineage>
</organism>
<dbReference type="STRING" id="522772.Dacet_1977"/>
<dbReference type="KEGG" id="dap:Dacet_1977"/>
<evidence type="ECO:0000256" key="1">
    <source>
        <dbReference type="ARBA" id="ARBA00004382"/>
    </source>
</evidence>
<keyword evidence="2" id="KW-1003">Cell membrane</keyword>
<comment type="similarity">
    <text evidence="8">Belongs to the PpiD chaperone family.</text>
</comment>
<dbReference type="PROSITE" id="PS50198">
    <property type="entry name" value="PPIC_PPIASE_2"/>
    <property type="match status" value="1"/>
</dbReference>
<evidence type="ECO:0000256" key="7">
    <source>
        <dbReference type="ARBA" id="ARBA00023186"/>
    </source>
</evidence>
<proteinExistence type="inferred from homology"/>
<evidence type="ECO:0000259" key="13">
    <source>
        <dbReference type="PROSITE" id="PS50198"/>
    </source>
</evidence>
<evidence type="ECO:0000256" key="12">
    <source>
        <dbReference type="SAM" id="Phobius"/>
    </source>
</evidence>
<dbReference type="InterPro" id="IPR052029">
    <property type="entry name" value="PpiD_chaperone"/>
</dbReference>
<evidence type="ECO:0000256" key="11">
    <source>
        <dbReference type="PROSITE-ProRule" id="PRU00278"/>
    </source>
</evidence>
<dbReference type="RefSeq" id="WP_013011250.1">
    <property type="nucleotide sequence ID" value="NC_013943.1"/>
</dbReference>
<evidence type="ECO:0000256" key="8">
    <source>
        <dbReference type="ARBA" id="ARBA00038408"/>
    </source>
</evidence>
<dbReference type="GO" id="GO:0003755">
    <property type="term" value="F:peptidyl-prolyl cis-trans isomerase activity"/>
    <property type="evidence" value="ECO:0007669"/>
    <property type="project" value="UniProtKB-KW"/>
</dbReference>
<dbReference type="GO" id="GO:0005886">
    <property type="term" value="C:plasma membrane"/>
    <property type="evidence" value="ECO:0007669"/>
    <property type="project" value="UniProtKB-SubCell"/>
</dbReference>
<evidence type="ECO:0000256" key="6">
    <source>
        <dbReference type="ARBA" id="ARBA00023136"/>
    </source>
</evidence>
<protein>
    <recommendedName>
        <fullName evidence="9">Periplasmic chaperone PpiD</fullName>
    </recommendedName>
    <alternativeName>
        <fullName evidence="10">Periplasmic folding chaperone</fullName>
    </alternativeName>
</protein>
<dbReference type="Gene3D" id="3.10.50.40">
    <property type="match status" value="1"/>
</dbReference>
<evidence type="ECO:0000256" key="2">
    <source>
        <dbReference type="ARBA" id="ARBA00022475"/>
    </source>
</evidence>
<dbReference type="FunCoup" id="D4H1I0">
    <property type="interactions" value="185"/>
</dbReference>
<keyword evidence="15" id="KW-1185">Reference proteome</keyword>